<dbReference type="GO" id="GO:0008939">
    <property type="term" value="F:nicotinate-nucleotide-dimethylbenzimidazole phosphoribosyltransferase activity"/>
    <property type="evidence" value="ECO:0007669"/>
    <property type="project" value="UniProtKB-EC"/>
</dbReference>
<dbReference type="KEGG" id="cpre:Csp1_16870"/>
<keyword evidence="1" id="KW-0328">Glycosyltransferase</keyword>
<dbReference type="PANTHER" id="PTHR43463:SF1">
    <property type="entry name" value="NICOTINATE-NUCLEOTIDE--DIMETHYLBENZIMIDAZOLE PHOSPHORIBOSYLTRANSFERASE"/>
    <property type="match status" value="1"/>
</dbReference>
<protein>
    <submittedName>
        <fullName evidence="1">Nicotinate-nucleotide--dimethylbenzimidazole phosphoribosyltransferase</fullName>
        <ecNumber evidence="1">2.4.2.21</ecNumber>
    </submittedName>
</protein>
<gene>
    <name evidence="1" type="primary">cobT</name>
    <name evidence="1" type="ORF">Csp1_16870</name>
</gene>
<dbReference type="STRING" id="1737425.GCA_900049755_02613"/>
<keyword evidence="2" id="KW-1185">Reference proteome</keyword>
<accession>A0A2Z3YQJ3</accession>
<dbReference type="OrthoDB" id="9781491at2"/>
<dbReference type="Proteomes" id="UP000247696">
    <property type="component" value="Chromosome"/>
</dbReference>
<reference evidence="2" key="1">
    <citation type="submission" date="2017-11" db="EMBL/GenBank/DDBJ databases">
        <title>Otitis media/interna in a cat caused by the recently described species Corynebacterium provencense.</title>
        <authorList>
            <person name="Kittl S."/>
            <person name="Brodard I."/>
            <person name="Rychener L."/>
            <person name="Jores J."/>
            <person name="Roosje P."/>
            <person name="Gobeli Brawand S."/>
        </authorList>
    </citation>
    <scope>NUCLEOTIDE SEQUENCE [LARGE SCALE GENOMIC DNA]</scope>
    <source>
        <strain evidence="2">17KM38</strain>
    </source>
</reference>
<dbReference type="EMBL" id="CP024988">
    <property type="protein sequence ID" value="AWT26469.1"/>
    <property type="molecule type" value="Genomic_DNA"/>
</dbReference>
<dbReference type="PANTHER" id="PTHR43463">
    <property type="entry name" value="NICOTINATE-NUCLEOTIDE--DIMETHYLBENZIMIDAZOLE PHOSPHORIBOSYLTRANSFERASE"/>
    <property type="match status" value="1"/>
</dbReference>
<organism evidence="1 2">
    <name type="scientific">Corynebacterium provencense</name>
    <dbReference type="NCBI Taxonomy" id="1737425"/>
    <lineage>
        <taxon>Bacteria</taxon>
        <taxon>Bacillati</taxon>
        <taxon>Actinomycetota</taxon>
        <taxon>Actinomycetes</taxon>
        <taxon>Mycobacteriales</taxon>
        <taxon>Corynebacteriaceae</taxon>
        <taxon>Corynebacterium</taxon>
    </lineage>
</organism>
<keyword evidence="1" id="KW-0808">Transferase</keyword>
<proteinExistence type="predicted"/>
<dbReference type="EC" id="2.4.2.21" evidence="1"/>
<sequence>MTGTDEPLLPALRAWAEDNGAAATLAGEHAPRPLLSVITSDADTGRDVSGGASPLLPLAELADADISVSVVADEGPANGPGLRADQVDRWLAHGRSLADRAVDSGVQLLLLGGSGDPVISASVTGTVCRKEPVSLFNYAAGDDVSAWKRDILAVRDVLFRTRGYRNGPWDKGAVKEILRLAGDPALATLVGFLSGSSDRRTPVILDGAGTLAAALLAEAVSPGARQGWILPHVPVDAAATFAAHRLELSPVFSHDLGVSDGAAALTCLPVLRASVVVSRP</sequence>
<evidence type="ECO:0000313" key="1">
    <source>
        <dbReference type="EMBL" id="AWT26469.1"/>
    </source>
</evidence>
<dbReference type="RefSeq" id="WP_110481548.1">
    <property type="nucleotide sequence ID" value="NZ_CP024988.1"/>
</dbReference>
<dbReference type="Gene3D" id="3.40.50.10210">
    <property type="match status" value="1"/>
</dbReference>
<dbReference type="InterPro" id="IPR003200">
    <property type="entry name" value="Nict_dMeBzImd_PRibTrfase"/>
</dbReference>
<evidence type="ECO:0000313" key="2">
    <source>
        <dbReference type="Proteomes" id="UP000247696"/>
    </source>
</evidence>
<dbReference type="InterPro" id="IPR036087">
    <property type="entry name" value="Nict_dMeBzImd_PRibTrfase_sf"/>
</dbReference>
<name>A0A2Z3YQJ3_9CORY</name>
<dbReference type="Pfam" id="PF02277">
    <property type="entry name" value="DBI_PRT"/>
    <property type="match status" value="1"/>
</dbReference>
<dbReference type="SUPFAM" id="SSF52733">
    <property type="entry name" value="Nicotinate mononucleotide:5,6-dimethylbenzimidazole phosphoribosyltransferase (CobT)"/>
    <property type="match status" value="1"/>
</dbReference>
<dbReference type="AlphaFoldDB" id="A0A2Z3YQJ3"/>